<sequence>MSSRYLPLVGALFSTFTVAQNTVSLAITAQPTSGASGIISPSFAGFGIESSNLFSFTGGSEENQLTKNLLENLANYTGTPPHLRVGGNTQDYFVYQDSQDDYRWEPNPDPVGQGVYATDSMIIGPRFFEVINRFPSNTPVTFGLNLAYSESDYIDQITTMATQAVNRLSDVNLVSFEIGNEPDLYLQNGFRTGSWGGQVYTQEWLDRAEAVYEQVLKPNNLPSNFFEPGATASTIGTSFQIQDLDEYGITVKANGSTHPYIASWNQHDYYYYIGVSTYPITAYSFMTLSTTNDQFAAWVSQIQQAEATGYPYALREMGVVGPIGLADVTDIFGAALWSLNFFLYAATLNITSVQMHMTDNSNASAWQPIEYYGNQPFVRPNYYAFAAFDQLIGPTCEAQIGGYIVSNPPAAYGGRIAAYSVYQAGTLASIVLINSNPANVSMGNKPSLTWDLSLPTQFAGQDLYLHYLTNDGADAKHGTTWNGVSYEESGDGTPTLVNDTVSTVRIGNDGSVSVVVRDTQAVVANIGAPIGRLQANPSACSALAASTPDARPVTTPVGTSQPAPTSTSSSPSSESSSSSSDGSAQSNAATSTRSSATASATSGGVFRLSTMILTTFGMAISTGLYLLCI</sequence>
<dbReference type="InterPro" id="IPR031728">
    <property type="entry name" value="GlcAase_C"/>
</dbReference>
<feature type="region of interest" description="Disordered" evidence="1">
    <location>
        <begin position="544"/>
        <end position="596"/>
    </location>
</feature>
<protein>
    <recommendedName>
        <fullName evidence="4">Beta-glucuronidase C-terminal domain-containing protein</fullName>
    </recommendedName>
</protein>
<proteinExistence type="predicted"/>
<keyword evidence="6" id="KW-1185">Reference proteome</keyword>
<dbReference type="InterPro" id="IPR013780">
    <property type="entry name" value="Glyco_hydro_b"/>
</dbReference>
<evidence type="ECO:0000256" key="3">
    <source>
        <dbReference type="SAM" id="SignalP"/>
    </source>
</evidence>
<evidence type="ECO:0000256" key="1">
    <source>
        <dbReference type="SAM" id="MobiDB-lite"/>
    </source>
</evidence>
<gene>
    <name evidence="5" type="ORF">PV04_00583</name>
</gene>
<accession>A0A0D2D497</accession>
<dbReference type="PANTHER" id="PTHR36183">
    <property type="entry name" value="BETA-GLUCURONIDASE"/>
    <property type="match status" value="1"/>
</dbReference>
<keyword evidence="2" id="KW-1133">Transmembrane helix</keyword>
<organism evidence="5 6">
    <name type="scientific">Phialophora macrospora</name>
    <dbReference type="NCBI Taxonomy" id="1851006"/>
    <lineage>
        <taxon>Eukaryota</taxon>
        <taxon>Fungi</taxon>
        <taxon>Dikarya</taxon>
        <taxon>Ascomycota</taxon>
        <taxon>Pezizomycotina</taxon>
        <taxon>Eurotiomycetes</taxon>
        <taxon>Chaetothyriomycetidae</taxon>
        <taxon>Chaetothyriales</taxon>
        <taxon>Herpotrichiellaceae</taxon>
        <taxon>Phialophora</taxon>
    </lineage>
</organism>
<feature type="domain" description="Beta-glucuronidase C-terminal" evidence="4">
    <location>
        <begin position="418"/>
        <end position="523"/>
    </location>
</feature>
<dbReference type="InterPro" id="IPR017853">
    <property type="entry name" value="GH"/>
</dbReference>
<dbReference type="Pfam" id="PF16862">
    <property type="entry name" value="Glyco_hydro_79C"/>
    <property type="match status" value="1"/>
</dbReference>
<keyword evidence="2" id="KW-0472">Membrane</keyword>
<dbReference type="Gene3D" id="2.60.40.1180">
    <property type="entry name" value="Golgi alpha-mannosidase II"/>
    <property type="match status" value="1"/>
</dbReference>
<evidence type="ECO:0000259" key="4">
    <source>
        <dbReference type="Pfam" id="PF16862"/>
    </source>
</evidence>
<dbReference type="Gene3D" id="3.20.20.80">
    <property type="entry name" value="Glycosidases"/>
    <property type="match status" value="1"/>
</dbReference>
<dbReference type="HOGENOM" id="CLU_022148_1_0_1"/>
<dbReference type="AlphaFoldDB" id="A0A0D2D497"/>
<reference evidence="5 6" key="1">
    <citation type="submission" date="2015-01" db="EMBL/GenBank/DDBJ databases">
        <title>The Genome Sequence of Capronia semiimmersa CBS27337.</title>
        <authorList>
            <consortium name="The Broad Institute Genomics Platform"/>
            <person name="Cuomo C."/>
            <person name="de Hoog S."/>
            <person name="Gorbushina A."/>
            <person name="Stielow B."/>
            <person name="Teixiera M."/>
            <person name="Abouelleil A."/>
            <person name="Chapman S.B."/>
            <person name="Priest M."/>
            <person name="Young S.K."/>
            <person name="Wortman J."/>
            <person name="Nusbaum C."/>
            <person name="Birren B."/>
        </authorList>
    </citation>
    <scope>NUCLEOTIDE SEQUENCE [LARGE SCALE GENOMIC DNA]</scope>
    <source>
        <strain evidence="5 6">CBS 27337</strain>
    </source>
</reference>
<feature type="chain" id="PRO_5002251146" description="Beta-glucuronidase C-terminal domain-containing protein" evidence="3">
    <location>
        <begin position="20"/>
        <end position="629"/>
    </location>
</feature>
<dbReference type="EMBL" id="KN846956">
    <property type="protein sequence ID" value="KIW72386.1"/>
    <property type="molecule type" value="Genomic_DNA"/>
</dbReference>
<feature type="compositionally biased region" description="Low complexity" evidence="1">
    <location>
        <begin position="558"/>
        <end position="596"/>
    </location>
</feature>
<name>A0A0D2D497_9EURO</name>
<feature type="transmembrane region" description="Helical" evidence="2">
    <location>
        <begin position="605"/>
        <end position="628"/>
    </location>
</feature>
<dbReference type="InterPro" id="IPR052974">
    <property type="entry name" value="GH79_Enzymes"/>
</dbReference>
<keyword evidence="3" id="KW-0732">Signal</keyword>
<dbReference type="SUPFAM" id="SSF51445">
    <property type="entry name" value="(Trans)glycosidases"/>
    <property type="match status" value="1"/>
</dbReference>
<dbReference type="PANTHER" id="PTHR36183:SF2">
    <property type="entry name" value="BETA-GLUCURONIDASE C-TERMINAL DOMAIN-CONTAINING PROTEIN"/>
    <property type="match status" value="1"/>
</dbReference>
<keyword evidence="2" id="KW-0812">Transmembrane</keyword>
<dbReference type="Proteomes" id="UP000054266">
    <property type="component" value="Unassembled WGS sequence"/>
</dbReference>
<evidence type="ECO:0000313" key="6">
    <source>
        <dbReference type="Proteomes" id="UP000054266"/>
    </source>
</evidence>
<feature type="signal peptide" evidence="3">
    <location>
        <begin position="1"/>
        <end position="19"/>
    </location>
</feature>
<evidence type="ECO:0000256" key="2">
    <source>
        <dbReference type="SAM" id="Phobius"/>
    </source>
</evidence>
<evidence type="ECO:0000313" key="5">
    <source>
        <dbReference type="EMBL" id="KIW72386.1"/>
    </source>
</evidence>